<accession>X6NTU0</accession>
<evidence type="ECO:0000313" key="4">
    <source>
        <dbReference type="EMBL" id="ETO29715.1"/>
    </source>
</evidence>
<keyword evidence="3" id="KW-0812">Transmembrane</keyword>
<keyword evidence="2" id="KW-0732">Signal</keyword>
<dbReference type="PANTHER" id="PTHR48053">
    <property type="entry name" value="LEUCINE RICH REPEAT FAMILY PROTEIN, EXPRESSED"/>
    <property type="match status" value="1"/>
</dbReference>
<dbReference type="GO" id="GO:0016020">
    <property type="term" value="C:membrane"/>
    <property type="evidence" value="ECO:0007669"/>
    <property type="project" value="UniProtKB-SubCell"/>
</dbReference>
<dbReference type="InterPro" id="IPR032675">
    <property type="entry name" value="LRR_dom_sf"/>
</dbReference>
<protein>
    <submittedName>
        <fullName evidence="4">Uncharacterized protein</fullName>
    </submittedName>
</protein>
<evidence type="ECO:0000256" key="1">
    <source>
        <dbReference type="ARBA" id="ARBA00004167"/>
    </source>
</evidence>
<sequence>GKKKKKKKKKKVYLNLSYNELIGPMPQYLNNLSLSTQLQKLHARNNRLSGYVPYNFLQLERLLDIDLSYNPLLILDFSRLNYTLTELNQDTAEYLYFPVASFEHVWLTVGTNPNSFITFLSGITFHNLSLANSSSSFGINWQWNDTNPLCINHLDLSFNLFTGLFPCYSRCNTSVANEENPFFVYYDLSYNRITSTNIQCFDVDVDPRRYLNGLYLVQNREIYKNQRNCLEGVVFFYYYSSWAIDTDWTAYCEIMSQTCTSCGAKIPTPSPTKQPIGSGGTNETTSFFIKDWWLLIVMAVMLFLIGVSCYCGIQKRCQKQPEKKVRPKLSADGQRTKKVTSLSFLNDRNSSLLYGEY</sequence>
<dbReference type="PANTHER" id="PTHR48053:SF71">
    <property type="entry name" value="LEUCINE RICH REPEAT FAMILY PROTEIN, EXPRESSED"/>
    <property type="match status" value="1"/>
</dbReference>
<gene>
    <name evidence="4" type="ORF">RFI_07409</name>
</gene>
<dbReference type="Proteomes" id="UP000023152">
    <property type="component" value="Unassembled WGS sequence"/>
</dbReference>
<feature type="transmembrane region" description="Helical" evidence="3">
    <location>
        <begin position="292"/>
        <end position="313"/>
    </location>
</feature>
<feature type="non-terminal residue" evidence="4">
    <location>
        <position position="1"/>
    </location>
</feature>
<keyword evidence="5" id="KW-1185">Reference proteome</keyword>
<evidence type="ECO:0000256" key="3">
    <source>
        <dbReference type="SAM" id="Phobius"/>
    </source>
</evidence>
<name>X6NTU0_RETFI</name>
<dbReference type="Gene3D" id="3.80.10.10">
    <property type="entry name" value="Ribonuclease Inhibitor"/>
    <property type="match status" value="1"/>
</dbReference>
<keyword evidence="3" id="KW-0472">Membrane</keyword>
<proteinExistence type="predicted"/>
<evidence type="ECO:0000313" key="5">
    <source>
        <dbReference type="Proteomes" id="UP000023152"/>
    </source>
</evidence>
<organism evidence="4 5">
    <name type="scientific">Reticulomyxa filosa</name>
    <dbReference type="NCBI Taxonomy" id="46433"/>
    <lineage>
        <taxon>Eukaryota</taxon>
        <taxon>Sar</taxon>
        <taxon>Rhizaria</taxon>
        <taxon>Retaria</taxon>
        <taxon>Foraminifera</taxon>
        <taxon>Monothalamids</taxon>
        <taxon>Reticulomyxidae</taxon>
        <taxon>Reticulomyxa</taxon>
    </lineage>
</organism>
<dbReference type="SUPFAM" id="SSF52058">
    <property type="entry name" value="L domain-like"/>
    <property type="match status" value="1"/>
</dbReference>
<dbReference type="EMBL" id="ASPP01005882">
    <property type="protein sequence ID" value="ETO29715.1"/>
    <property type="molecule type" value="Genomic_DNA"/>
</dbReference>
<keyword evidence="3" id="KW-1133">Transmembrane helix</keyword>
<dbReference type="InterPro" id="IPR051716">
    <property type="entry name" value="Plant_RL_S/T_kinase"/>
</dbReference>
<reference evidence="4 5" key="1">
    <citation type="journal article" date="2013" name="Curr. Biol.">
        <title>The Genome of the Foraminiferan Reticulomyxa filosa.</title>
        <authorList>
            <person name="Glockner G."/>
            <person name="Hulsmann N."/>
            <person name="Schleicher M."/>
            <person name="Noegel A.A."/>
            <person name="Eichinger L."/>
            <person name="Gallinger C."/>
            <person name="Pawlowski J."/>
            <person name="Sierra R."/>
            <person name="Euteneuer U."/>
            <person name="Pillet L."/>
            <person name="Moustafa A."/>
            <person name="Platzer M."/>
            <person name="Groth M."/>
            <person name="Szafranski K."/>
            <person name="Schliwa M."/>
        </authorList>
    </citation>
    <scope>NUCLEOTIDE SEQUENCE [LARGE SCALE GENOMIC DNA]</scope>
</reference>
<comment type="caution">
    <text evidence="4">The sequence shown here is derived from an EMBL/GenBank/DDBJ whole genome shotgun (WGS) entry which is preliminary data.</text>
</comment>
<evidence type="ECO:0000256" key="2">
    <source>
        <dbReference type="ARBA" id="ARBA00022729"/>
    </source>
</evidence>
<comment type="subcellular location">
    <subcellularLocation>
        <location evidence="1">Membrane</location>
        <topology evidence="1">Single-pass membrane protein</topology>
    </subcellularLocation>
</comment>
<dbReference type="AlphaFoldDB" id="X6NTU0"/>
<dbReference type="OrthoDB" id="676979at2759"/>